<dbReference type="RefSeq" id="WP_188318945.1">
    <property type="nucleotide sequence ID" value="NZ_JBHUFA010000003.1"/>
</dbReference>
<reference evidence="2" key="1">
    <citation type="journal article" date="2019" name="Int. J. Syst. Evol. Microbiol.">
        <title>The Global Catalogue of Microorganisms (GCM) 10K type strain sequencing project: providing services to taxonomists for standard genome sequencing and annotation.</title>
        <authorList>
            <consortium name="The Broad Institute Genomics Platform"/>
            <consortium name="The Broad Institute Genome Sequencing Center for Infectious Disease"/>
            <person name="Wu L."/>
            <person name="Ma J."/>
        </authorList>
    </citation>
    <scope>NUCLEOTIDE SEQUENCE [LARGE SCALE GENOMIC DNA]</scope>
    <source>
        <strain evidence="2">JCM 3369</strain>
    </source>
</reference>
<protein>
    <recommendedName>
        <fullName evidence="3">Histidine kinase</fullName>
    </recommendedName>
</protein>
<evidence type="ECO:0008006" key="3">
    <source>
        <dbReference type="Google" id="ProtNLM"/>
    </source>
</evidence>
<gene>
    <name evidence="1" type="ORF">ACFSC7_10690</name>
</gene>
<proteinExistence type="predicted"/>
<dbReference type="EMBL" id="JBHUFA010000003">
    <property type="protein sequence ID" value="MFD1695983.1"/>
    <property type="molecule type" value="Genomic_DNA"/>
</dbReference>
<evidence type="ECO:0000313" key="2">
    <source>
        <dbReference type="Proteomes" id="UP001597327"/>
    </source>
</evidence>
<accession>A0ABW4JWZ0</accession>
<name>A0ABW4JWZ0_9HYPH</name>
<organism evidence="1 2">
    <name type="scientific">Roseibium aestuarii</name>
    <dbReference type="NCBI Taxonomy" id="2600299"/>
    <lineage>
        <taxon>Bacteria</taxon>
        <taxon>Pseudomonadati</taxon>
        <taxon>Pseudomonadota</taxon>
        <taxon>Alphaproteobacteria</taxon>
        <taxon>Hyphomicrobiales</taxon>
        <taxon>Stappiaceae</taxon>
        <taxon>Roseibium</taxon>
    </lineage>
</organism>
<comment type="caution">
    <text evidence="1">The sequence shown here is derived from an EMBL/GenBank/DDBJ whole genome shotgun (WGS) entry which is preliminary data.</text>
</comment>
<keyword evidence="2" id="KW-1185">Reference proteome</keyword>
<evidence type="ECO:0000313" key="1">
    <source>
        <dbReference type="EMBL" id="MFD1695983.1"/>
    </source>
</evidence>
<dbReference type="Proteomes" id="UP001597327">
    <property type="component" value="Unassembled WGS sequence"/>
</dbReference>
<sequence>MPTLTRLIVVIALLAGLGFGAVFTLANLVDPGEREIVVRVKKDGFGR</sequence>